<dbReference type="SUPFAM" id="SSF51182">
    <property type="entry name" value="RmlC-like cupins"/>
    <property type="match status" value="1"/>
</dbReference>
<dbReference type="InterPro" id="IPR011051">
    <property type="entry name" value="RmlC_Cupin_sf"/>
</dbReference>
<evidence type="ECO:0000313" key="3">
    <source>
        <dbReference type="EMBL" id="RAS14904.1"/>
    </source>
</evidence>
<gene>
    <name evidence="3" type="ORF">BX591_1683</name>
</gene>
<organism evidence="3 4">
    <name type="scientific">Paraburkholderia bryophila</name>
    <dbReference type="NCBI Taxonomy" id="420952"/>
    <lineage>
        <taxon>Bacteria</taxon>
        <taxon>Pseudomonadati</taxon>
        <taxon>Pseudomonadota</taxon>
        <taxon>Betaproteobacteria</taxon>
        <taxon>Burkholderiales</taxon>
        <taxon>Burkholderiaceae</taxon>
        <taxon>Paraburkholderia</taxon>
    </lineage>
</organism>
<dbReference type="InterPro" id="IPR014710">
    <property type="entry name" value="RmlC-like_jellyroll"/>
</dbReference>
<protein>
    <submittedName>
        <fullName evidence="3">Putative cupin superfamily protein</fullName>
    </submittedName>
</protein>
<accession>A0A329B4E9</accession>
<evidence type="ECO:0000256" key="1">
    <source>
        <dbReference type="ARBA" id="ARBA00022723"/>
    </source>
</evidence>
<keyword evidence="1" id="KW-0479">Metal-binding</keyword>
<dbReference type="PANTHER" id="PTHR35848:SF6">
    <property type="entry name" value="CUPIN TYPE-2 DOMAIN-CONTAINING PROTEIN"/>
    <property type="match status" value="1"/>
</dbReference>
<dbReference type="EMBL" id="QLTK01000068">
    <property type="protein sequence ID" value="RAS14904.1"/>
    <property type="molecule type" value="Genomic_DNA"/>
</dbReference>
<dbReference type="PANTHER" id="PTHR35848">
    <property type="entry name" value="OXALATE-BINDING PROTEIN"/>
    <property type="match status" value="1"/>
</dbReference>
<evidence type="ECO:0000259" key="2">
    <source>
        <dbReference type="Pfam" id="PF07883"/>
    </source>
</evidence>
<sequence length="163" mass="18261">MSKPIELLKAEDIAKMEGKSRAHLLNPDAIRISKSIGDVTGLTDLGFQLMTVMPGHEYAEYHRHLYEEQCFYILSGSGEAIIEGKRYVIDSGDFLGFPKNGVAHTIANNGDAPLVMISARTNLEQDICEYPRKKKRLYMNGSEEALVDFDDVRFEPPAGEQRP</sequence>
<evidence type="ECO:0000313" key="4">
    <source>
        <dbReference type="Proteomes" id="UP000248918"/>
    </source>
</evidence>
<dbReference type="GO" id="GO:0046872">
    <property type="term" value="F:metal ion binding"/>
    <property type="evidence" value="ECO:0007669"/>
    <property type="project" value="UniProtKB-KW"/>
</dbReference>
<dbReference type="Gene3D" id="2.60.120.10">
    <property type="entry name" value="Jelly Rolls"/>
    <property type="match status" value="1"/>
</dbReference>
<dbReference type="InterPro" id="IPR051610">
    <property type="entry name" value="GPI/OXD"/>
</dbReference>
<dbReference type="OrthoDB" id="116921at2"/>
<dbReference type="Proteomes" id="UP000248918">
    <property type="component" value="Unassembled WGS sequence"/>
</dbReference>
<comment type="caution">
    <text evidence="3">The sequence shown here is derived from an EMBL/GenBank/DDBJ whole genome shotgun (WGS) entry which is preliminary data.</text>
</comment>
<reference evidence="3 4" key="1">
    <citation type="submission" date="2018-06" db="EMBL/GenBank/DDBJ databases">
        <title>Genomic Encyclopedia of Type Strains, Phase III (KMG-III): the genomes of soil and plant-associated and newly described type strains.</title>
        <authorList>
            <person name="Whitman W."/>
        </authorList>
    </citation>
    <scope>NUCLEOTIDE SEQUENCE [LARGE SCALE GENOMIC DNA]</scope>
    <source>
        <strain evidence="3 4">LMG 23644</strain>
    </source>
</reference>
<dbReference type="InterPro" id="IPR013096">
    <property type="entry name" value="Cupin_2"/>
</dbReference>
<name>A0A329B4E9_9BURK</name>
<proteinExistence type="predicted"/>
<dbReference type="RefSeq" id="WP_111935996.1">
    <property type="nucleotide sequence ID" value="NZ_CADFFP010000031.1"/>
</dbReference>
<feature type="domain" description="Cupin type-2" evidence="2">
    <location>
        <begin position="49"/>
        <end position="118"/>
    </location>
</feature>
<dbReference type="CDD" id="cd02224">
    <property type="entry name" value="cupin_SPO2919-like"/>
    <property type="match status" value="1"/>
</dbReference>
<dbReference type="Pfam" id="PF07883">
    <property type="entry name" value="Cupin_2"/>
    <property type="match status" value="1"/>
</dbReference>
<dbReference type="AlphaFoldDB" id="A0A329B4E9"/>